<proteinExistence type="predicted"/>
<dbReference type="KEGG" id="sla:SERLADRAFT_463861"/>
<organism>
    <name type="scientific">Serpula lacrymans var. lacrymans (strain S7.9)</name>
    <name type="common">Dry rot fungus</name>
    <dbReference type="NCBI Taxonomy" id="578457"/>
    <lineage>
        <taxon>Eukaryota</taxon>
        <taxon>Fungi</taxon>
        <taxon>Dikarya</taxon>
        <taxon>Basidiomycota</taxon>
        <taxon>Agaricomycotina</taxon>
        <taxon>Agaricomycetes</taxon>
        <taxon>Agaricomycetidae</taxon>
        <taxon>Boletales</taxon>
        <taxon>Coniophorineae</taxon>
        <taxon>Serpulaceae</taxon>
        <taxon>Serpula</taxon>
    </lineage>
</organism>
<dbReference type="HOGENOM" id="CLU_116351_1_0_1"/>
<feature type="transmembrane region" description="Helical" evidence="1">
    <location>
        <begin position="39"/>
        <end position="62"/>
    </location>
</feature>
<dbReference type="OrthoDB" id="2604723at2759"/>
<gene>
    <name evidence="2" type="ORF">SERLADRAFT_463861</name>
</gene>
<keyword evidence="1" id="KW-0472">Membrane</keyword>
<sequence>MLLQTICRAGPLKKAQDTYTTQRDPRLLHPPKFRSKHDLVLFILFASSTMPPFYEIAVALFGQPVSPVKQWAIIVIFTPSLGHAMVYQITGSASDYSLKAPESVTLKAGEGGYLGKVPVGRVDQERLHQFSATLANVNIVQNDAAWDCQNWVMEGLVALRKDGHHIENVSRSWLVERLGSS</sequence>
<dbReference type="Proteomes" id="UP000008064">
    <property type="component" value="Unassembled WGS sequence"/>
</dbReference>
<dbReference type="Pfam" id="PF21858">
    <property type="entry name" value="DUF6914"/>
    <property type="match status" value="1"/>
</dbReference>
<evidence type="ECO:0000313" key="2">
    <source>
        <dbReference type="EMBL" id="EGO26627.1"/>
    </source>
</evidence>
<dbReference type="GeneID" id="18818647"/>
<dbReference type="InterPro" id="IPR054208">
    <property type="entry name" value="DUF6914"/>
</dbReference>
<dbReference type="RefSeq" id="XP_007316800.1">
    <property type="nucleotide sequence ID" value="XM_007316738.1"/>
</dbReference>
<feature type="transmembrane region" description="Helical" evidence="1">
    <location>
        <begin position="68"/>
        <end position="89"/>
    </location>
</feature>
<accession>F8NQM1</accession>
<dbReference type="AlphaFoldDB" id="F8NQM1"/>
<keyword evidence="1" id="KW-1133">Transmembrane helix</keyword>
<evidence type="ECO:0000256" key="1">
    <source>
        <dbReference type="SAM" id="Phobius"/>
    </source>
</evidence>
<keyword evidence="1" id="KW-0812">Transmembrane</keyword>
<reference evidence="2" key="1">
    <citation type="submission" date="2011-04" db="EMBL/GenBank/DDBJ databases">
        <title>Evolution of plant cell wall degrading machinery underlies the functional diversity of forest fungi.</title>
        <authorList>
            <consortium name="US DOE Joint Genome Institute (JGI-PGF)"/>
            <person name="Eastwood D.C."/>
            <person name="Floudas D."/>
            <person name="Binder M."/>
            <person name="Majcherczyk A."/>
            <person name="Schneider P."/>
            <person name="Aerts A."/>
            <person name="Asiegbu F.O."/>
            <person name="Baker S.E."/>
            <person name="Barry K."/>
            <person name="Bendiksby M."/>
            <person name="Blumentritt M."/>
            <person name="Coutinho P.M."/>
            <person name="Cullen D."/>
            <person name="Cullen D."/>
            <person name="Gathman A."/>
            <person name="Goodell B."/>
            <person name="Henrissat B."/>
            <person name="Ihrmark K."/>
            <person name="Kauserud H."/>
            <person name="Kohler A."/>
            <person name="LaButti K."/>
            <person name="Lapidus A."/>
            <person name="Lavin J.L."/>
            <person name="Lee Y.-H."/>
            <person name="Lindquist E."/>
            <person name="Lilly W."/>
            <person name="Lucas S."/>
            <person name="Morin E."/>
            <person name="Murat C."/>
            <person name="Oguiza J.A."/>
            <person name="Park J."/>
            <person name="Pisabarro A.G."/>
            <person name="Riley R."/>
            <person name="Rosling A."/>
            <person name="Salamov A."/>
            <person name="Schmidt O."/>
            <person name="Schmutz J."/>
            <person name="Skrede I."/>
            <person name="Stenlid J."/>
            <person name="Wiebenga A."/>
            <person name="Xie X."/>
            <person name="Kues U."/>
            <person name="Hibbett D.S."/>
            <person name="Hoffmeister D."/>
            <person name="Hogberg N."/>
            <person name="Martin F."/>
            <person name="Grigoriev I.V."/>
            <person name="Watkinson S.C."/>
        </authorList>
    </citation>
    <scope>NUCLEOTIDE SEQUENCE</scope>
    <source>
        <strain evidence="2">S7.9</strain>
    </source>
</reference>
<protein>
    <submittedName>
        <fullName evidence="2">Uncharacterized protein</fullName>
    </submittedName>
</protein>
<name>F8NQM1_SERL9</name>
<dbReference type="EMBL" id="GL945432">
    <property type="protein sequence ID" value="EGO26627.1"/>
    <property type="molecule type" value="Genomic_DNA"/>
</dbReference>